<dbReference type="InterPro" id="IPR027417">
    <property type="entry name" value="P-loop_NTPase"/>
</dbReference>
<evidence type="ECO:0000259" key="1">
    <source>
        <dbReference type="PROSITE" id="PS50893"/>
    </source>
</evidence>
<dbReference type="InterPro" id="IPR050334">
    <property type="entry name" value="Molybdenum_import_ModC"/>
</dbReference>
<dbReference type="InterPro" id="IPR003439">
    <property type="entry name" value="ABC_transporter-like_ATP-bd"/>
</dbReference>
<dbReference type="PROSITE" id="PS50893">
    <property type="entry name" value="ABC_TRANSPORTER_2"/>
    <property type="match status" value="2"/>
</dbReference>
<sequence>MSSIVRLEGCLLSKTLKNQPESLVFQNPITFSLFQSEKWAIVGDSYRSKFLQALQGSFFALPHPRARTYPLRLKKPDMRIELLHFVNNGSFGHGATNSSGGFTHLSSRYEFFKDREVDELVADFVANISYNSQHQKDPRLLDEILEKVGLKGFEQKYITTLSNGQFRRARIAKSLYGKPDLLMIEDPFLGLDPVAKKTVSSVLEHTAAPTTVCLGLKLEDEIPQWIEKVAVVDHTGIIESGNRADLVDTLNSLRSAHREQQQQMKSQLEAKVYHPHEQSSERSETPLLEMSDVNVVYRGKPALKNLNWVVRDGEKWHIRGRNGSGKTTLLSLITLDHPQAWNKHIKMNGVPRATGKTNYFDTNKQIGFTSPEIHAIFPKHLTVEEAISTGYQTGSYIPPKTTPEQKAKIARYLENVGLLQYKDTKFEDLSVSSQKMVLLLRAMINQPKILILDESLSAMSNEDIIKGKSLIDQWKGCVLVIGHVANEVPKCDKFIDLNGASEGIYTIGEVEN</sequence>
<gene>
    <name evidence="2" type="ORF">OGATHE_002047</name>
</gene>
<dbReference type="GO" id="GO:0016887">
    <property type="term" value="F:ATP hydrolysis activity"/>
    <property type="evidence" value="ECO:0007669"/>
    <property type="project" value="InterPro"/>
</dbReference>
<evidence type="ECO:0000313" key="3">
    <source>
        <dbReference type="Proteomes" id="UP000788993"/>
    </source>
</evidence>
<accession>A0A9P8PMA0</accession>
<dbReference type="Pfam" id="PF00005">
    <property type="entry name" value="ABC_tran"/>
    <property type="match status" value="2"/>
</dbReference>
<feature type="domain" description="ABC transporter" evidence="1">
    <location>
        <begin position="5"/>
        <end position="259"/>
    </location>
</feature>
<dbReference type="EMBL" id="JAEUBD010000526">
    <property type="protein sequence ID" value="KAH3674067.1"/>
    <property type="molecule type" value="Genomic_DNA"/>
</dbReference>
<dbReference type="SUPFAM" id="SSF52540">
    <property type="entry name" value="P-loop containing nucleoside triphosphate hydrolases"/>
    <property type="match status" value="2"/>
</dbReference>
<feature type="domain" description="ABC transporter" evidence="1">
    <location>
        <begin position="288"/>
        <end position="507"/>
    </location>
</feature>
<keyword evidence="3" id="KW-1185">Reference proteome</keyword>
<comment type="caution">
    <text evidence="2">The sequence shown here is derived from an EMBL/GenBank/DDBJ whole genome shotgun (WGS) entry which is preliminary data.</text>
</comment>
<dbReference type="AlphaFoldDB" id="A0A9P8PMA0"/>
<protein>
    <recommendedName>
        <fullName evidence="1">ABC transporter domain-containing protein</fullName>
    </recommendedName>
</protein>
<name>A0A9P8PMA0_9ASCO</name>
<evidence type="ECO:0000313" key="2">
    <source>
        <dbReference type="EMBL" id="KAH3674067.1"/>
    </source>
</evidence>
<reference evidence="2" key="2">
    <citation type="submission" date="2021-01" db="EMBL/GenBank/DDBJ databases">
        <authorList>
            <person name="Schikora-Tamarit M.A."/>
        </authorList>
    </citation>
    <scope>NUCLEOTIDE SEQUENCE</scope>
    <source>
        <strain evidence="2">NCAIM Y.01608</strain>
    </source>
</reference>
<dbReference type="Proteomes" id="UP000788993">
    <property type="component" value="Unassembled WGS sequence"/>
</dbReference>
<reference evidence="2" key="1">
    <citation type="journal article" date="2021" name="Open Biol.">
        <title>Shared evolutionary footprints suggest mitochondrial oxidative damage underlies multiple complex I losses in fungi.</title>
        <authorList>
            <person name="Schikora-Tamarit M.A."/>
            <person name="Marcet-Houben M."/>
            <person name="Nosek J."/>
            <person name="Gabaldon T."/>
        </authorList>
    </citation>
    <scope>NUCLEOTIDE SEQUENCE</scope>
    <source>
        <strain evidence="2">NCAIM Y.01608</strain>
    </source>
</reference>
<organism evidence="2 3">
    <name type="scientific">Ogataea polymorpha</name>
    <dbReference type="NCBI Taxonomy" id="460523"/>
    <lineage>
        <taxon>Eukaryota</taxon>
        <taxon>Fungi</taxon>
        <taxon>Dikarya</taxon>
        <taxon>Ascomycota</taxon>
        <taxon>Saccharomycotina</taxon>
        <taxon>Pichiomycetes</taxon>
        <taxon>Pichiales</taxon>
        <taxon>Pichiaceae</taxon>
        <taxon>Ogataea</taxon>
    </lineage>
</organism>
<dbReference type="PANTHER" id="PTHR43514:SF4">
    <property type="entry name" value="ABC TRANSPORTER I FAMILY MEMBER 10"/>
    <property type="match status" value="1"/>
</dbReference>
<dbReference type="PANTHER" id="PTHR43514">
    <property type="entry name" value="ABC TRANSPORTER I FAMILY MEMBER 10"/>
    <property type="match status" value="1"/>
</dbReference>
<dbReference type="Gene3D" id="3.40.50.300">
    <property type="entry name" value="P-loop containing nucleotide triphosphate hydrolases"/>
    <property type="match status" value="2"/>
</dbReference>
<proteinExistence type="predicted"/>
<dbReference type="GO" id="GO:0005524">
    <property type="term" value="F:ATP binding"/>
    <property type="evidence" value="ECO:0007669"/>
    <property type="project" value="InterPro"/>
</dbReference>